<evidence type="ECO:0000313" key="2">
    <source>
        <dbReference type="EMBL" id="KAD2804228.1"/>
    </source>
</evidence>
<dbReference type="EMBL" id="SZYD01000018">
    <property type="protein sequence ID" value="KAD2804228.1"/>
    <property type="molecule type" value="Genomic_DNA"/>
</dbReference>
<evidence type="ECO:0000256" key="1">
    <source>
        <dbReference type="SAM" id="MobiDB-lite"/>
    </source>
</evidence>
<feature type="region of interest" description="Disordered" evidence="1">
    <location>
        <begin position="70"/>
        <end position="106"/>
    </location>
</feature>
<dbReference type="Proteomes" id="UP000326396">
    <property type="component" value="Linkage Group LG8"/>
</dbReference>
<keyword evidence="3" id="KW-1185">Reference proteome</keyword>
<evidence type="ECO:0000313" key="3">
    <source>
        <dbReference type="Proteomes" id="UP000326396"/>
    </source>
</evidence>
<gene>
    <name evidence="2" type="ORF">E3N88_37605</name>
</gene>
<sequence length="148" mass="16647">MHDTSNPPFQSFSLLLNHPYNSLTVAKNTPQTLHLQNLTQIPPQLKTSHGKMKVIKLLTGEPGVEVVRRSGGLEPRVGGAEDRRRESPEKERSWSLAGGAIGGDRRTLRHRRREGGVLMEARSEWSEAGREGGVKRERLTFEDRRIGF</sequence>
<reference evidence="2 3" key="1">
    <citation type="submission" date="2019-05" db="EMBL/GenBank/DDBJ databases">
        <title>Mikania micrantha, genome provides insights into the molecular mechanism of rapid growth.</title>
        <authorList>
            <person name="Liu B."/>
        </authorList>
    </citation>
    <scope>NUCLEOTIDE SEQUENCE [LARGE SCALE GENOMIC DNA]</scope>
    <source>
        <strain evidence="2">NLD-2019</strain>
        <tissue evidence="2">Leaf</tissue>
    </source>
</reference>
<protein>
    <submittedName>
        <fullName evidence="2">Uncharacterized protein</fullName>
    </submittedName>
</protein>
<proteinExistence type="predicted"/>
<feature type="compositionally biased region" description="Basic and acidic residues" evidence="1">
    <location>
        <begin position="79"/>
        <end position="93"/>
    </location>
</feature>
<comment type="caution">
    <text evidence="2">The sequence shown here is derived from an EMBL/GenBank/DDBJ whole genome shotgun (WGS) entry which is preliminary data.</text>
</comment>
<dbReference type="AlphaFoldDB" id="A0A5N6LRM7"/>
<accession>A0A5N6LRM7</accession>
<organism evidence="2 3">
    <name type="scientific">Mikania micrantha</name>
    <name type="common">bitter vine</name>
    <dbReference type="NCBI Taxonomy" id="192012"/>
    <lineage>
        <taxon>Eukaryota</taxon>
        <taxon>Viridiplantae</taxon>
        <taxon>Streptophyta</taxon>
        <taxon>Embryophyta</taxon>
        <taxon>Tracheophyta</taxon>
        <taxon>Spermatophyta</taxon>
        <taxon>Magnoliopsida</taxon>
        <taxon>eudicotyledons</taxon>
        <taxon>Gunneridae</taxon>
        <taxon>Pentapetalae</taxon>
        <taxon>asterids</taxon>
        <taxon>campanulids</taxon>
        <taxon>Asterales</taxon>
        <taxon>Asteraceae</taxon>
        <taxon>Asteroideae</taxon>
        <taxon>Heliantheae alliance</taxon>
        <taxon>Eupatorieae</taxon>
        <taxon>Mikania</taxon>
    </lineage>
</organism>
<name>A0A5N6LRM7_9ASTR</name>